<accession>A0A0F9FX76</accession>
<proteinExistence type="predicted"/>
<gene>
    <name evidence="1" type="ORF">LCGC14_1899710</name>
</gene>
<comment type="caution">
    <text evidence="1">The sequence shown here is derived from an EMBL/GenBank/DDBJ whole genome shotgun (WGS) entry which is preliminary data.</text>
</comment>
<sequence length="101" mass="12305">MEKILDYEKGKCFDDFKMYRFQCDCLSAQDAMDINVESYHENKKWFSICLSFQHNSLWERLKYASQIIRGHWTWREFIPREEDYGNISEIFNPDKGYSELP</sequence>
<protein>
    <submittedName>
        <fullName evidence="1">Uncharacterized protein</fullName>
    </submittedName>
</protein>
<organism evidence="1">
    <name type="scientific">marine sediment metagenome</name>
    <dbReference type="NCBI Taxonomy" id="412755"/>
    <lineage>
        <taxon>unclassified sequences</taxon>
        <taxon>metagenomes</taxon>
        <taxon>ecological metagenomes</taxon>
    </lineage>
</organism>
<evidence type="ECO:0000313" key="1">
    <source>
        <dbReference type="EMBL" id="KKL90938.1"/>
    </source>
</evidence>
<name>A0A0F9FX76_9ZZZZ</name>
<dbReference type="AlphaFoldDB" id="A0A0F9FX76"/>
<reference evidence="1" key="1">
    <citation type="journal article" date="2015" name="Nature">
        <title>Complex archaea that bridge the gap between prokaryotes and eukaryotes.</title>
        <authorList>
            <person name="Spang A."/>
            <person name="Saw J.H."/>
            <person name="Jorgensen S.L."/>
            <person name="Zaremba-Niedzwiedzka K."/>
            <person name="Martijn J."/>
            <person name="Lind A.E."/>
            <person name="van Eijk R."/>
            <person name="Schleper C."/>
            <person name="Guy L."/>
            <person name="Ettema T.J."/>
        </authorList>
    </citation>
    <scope>NUCLEOTIDE SEQUENCE</scope>
</reference>
<dbReference type="EMBL" id="LAZR01019873">
    <property type="protein sequence ID" value="KKL90938.1"/>
    <property type="molecule type" value="Genomic_DNA"/>
</dbReference>